<feature type="region of interest" description="Disordered" evidence="1">
    <location>
        <begin position="1"/>
        <end position="34"/>
    </location>
</feature>
<evidence type="ECO:0000313" key="3">
    <source>
        <dbReference type="Proteomes" id="UP000541444"/>
    </source>
</evidence>
<protein>
    <submittedName>
        <fullName evidence="2">Uncharacterized protein</fullName>
    </submittedName>
</protein>
<keyword evidence="3" id="KW-1185">Reference proteome</keyword>
<evidence type="ECO:0000313" key="2">
    <source>
        <dbReference type="EMBL" id="KAF6135407.1"/>
    </source>
</evidence>
<comment type="caution">
    <text evidence="2">The sequence shown here is derived from an EMBL/GenBank/DDBJ whole genome shotgun (WGS) entry which is preliminary data.</text>
</comment>
<accession>A0A7J7KYJ6</accession>
<proteinExistence type="predicted"/>
<feature type="compositionally biased region" description="Polar residues" evidence="1">
    <location>
        <begin position="1"/>
        <end position="12"/>
    </location>
</feature>
<name>A0A7J7KYJ6_9MAGN</name>
<dbReference type="EMBL" id="JACGCM010002788">
    <property type="protein sequence ID" value="KAF6135407.1"/>
    <property type="molecule type" value="Genomic_DNA"/>
</dbReference>
<feature type="non-terminal residue" evidence="2">
    <location>
        <position position="73"/>
    </location>
</feature>
<feature type="compositionally biased region" description="Low complexity" evidence="1">
    <location>
        <begin position="13"/>
        <end position="34"/>
    </location>
</feature>
<reference evidence="2 3" key="1">
    <citation type="journal article" date="2020" name="IScience">
        <title>Genome Sequencing of the Endangered Kingdonia uniflora (Circaeasteraceae, Ranunculales) Reveals Potential Mechanisms of Evolutionary Specialization.</title>
        <authorList>
            <person name="Sun Y."/>
            <person name="Deng T."/>
            <person name="Zhang A."/>
            <person name="Moore M.J."/>
            <person name="Landis J.B."/>
            <person name="Lin N."/>
            <person name="Zhang H."/>
            <person name="Zhang X."/>
            <person name="Huang J."/>
            <person name="Zhang X."/>
            <person name="Sun H."/>
            <person name="Wang H."/>
        </authorList>
    </citation>
    <scope>NUCLEOTIDE SEQUENCE [LARGE SCALE GENOMIC DNA]</scope>
    <source>
        <strain evidence="2">TB1705</strain>
        <tissue evidence="2">Leaf</tissue>
    </source>
</reference>
<gene>
    <name evidence="2" type="ORF">GIB67_027281</name>
</gene>
<organism evidence="2 3">
    <name type="scientific">Kingdonia uniflora</name>
    <dbReference type="NCBI Taxonomy" id="39325"/>
    <lineage>
        <taxon>Eukaryota</taxon>
        <taxon>Viridiplantae</taxon>
        <taxon>Streptophyta</taxon>
        <taxon>Embryophyta</taxon>
        <taxon>Tracheophyta</taxon>
        <taxon>Spermatophyta</taxon>
        <taxon>Magnoliopsida</taxon>
        <taxon>Ranunculales</taxon>
        <taxon>Circaeasteraceae</taxon>
        <taxon>Kingdonia</taxon>
    </lineage>
</organism>
<dbReference type="AlphaFoldDB" id="A0A7J7KYJ6"/>
<sequence length="73" mass="7997">LLPSSSPNETLTSNSSPRSSKHSSLSFQTSQSPLSLSLSVTEDELLRELRIIGCLFEGLQINCRGNCLDHKVH</sequence>
<evidence type="ECO:0000256" key="1">
    <source>
        <dbReference type="SAM" id="MobiDB-lite"/>
    </source>
</evidence>
<dbReference type="Proteomes" id="UP000541444">
    <property type="component" value="Unassembled WGS sequence"/>
</dbReference>